<evidence type="ECO:0000313" key="11">
    <source>
        <dbReference type="Proteomes" id="UP000092565"/>
    </source>
</evidence>
<evidence type="ECO:0000256" key="9">
    <source>
        <dbReference type="ARBA" id="ARBA00023310"/>
    </source>
</evidence>
<dbReference type="PANTHER" id="PTHR11693">
    <property type="entry name" value="ATP SYNTHASE GAMMA CHAIN"/>
    <property type="match status" value="1"/>
</dbReference>
<comment type="similarity">
    <text evidence="3">Belongs to the ATPase gamma chain family.</text>
</comment>
<dbReference type="Gene3D" id="1.10.287.80">
    <property type="entry name" value="ATP synthase, gamma subunit, helix hairpin domain"/>
    <property type="match status" value="1"/>
</dbReference>
<evidence type="ECO:0000313" key="10">
    <source>
        <dbReference type="EMBL" id="ANP37062.1"/>
    </source>
</evidence>
<name>A0A1B0ZSC2_9RHOB</name>
<dbReference type="OrthoDB" id="9812769at2"/>
<evidence type="ECO:0000256" key="2">
    <source>
        <dbReference type="ARBA" id="ARBA00004170"/>
    </source>
</evidence>
<dbReference type="InterPro" id="IPR035968">
    <property type="entry name" value="ATP_synth_F1_ATPase_gsu"/>
</dbReference>
<accession>A0A1B0ZSC2</accession>
<organism evidence="10 11">
    <name type="scientific">Phaeobacter gallaeciensis</name>
    <dbReference type="NCBI Taxonomy" id="60890"/>
    <lineage>
        <taxon>Bacteria</taxon>
        <taxon>Pseudomonadati</taxon>
        <taxon>Pseudomonadota</taxon>
        <taxon>Alphaproteobacteria</taxon>
        <taxon>Rhodobacterales</taxon>
        <taxon>Roseobacteraceae</taxon>
        <taxon>Phaeobacter</taxon>
    </lineage>
</organism>
<evidence type="ECO:0000256" key="3">
    <source>
        <dbReference type="ARBA" id="ARBA00007681"/>
    </source>
</evidence>
<dbReference type="SUPFAM" id="SSF52943">
    <property type="entry name" value="ATP synthase (F1-ATPase), gamma subunit"/>
    <property type="match status" value="1"/>
</dbReference>
<evidence type="ECO:0000256" key="8">
    <source>
        <dbReference type="ARBA" id="ARBA00023196"/>
    </source>
</evidence>
<evidence type="ECO:0000256" key="1">
    <source>
        <dbReference type="ARBA" id="ARBA00003456"/>
    </source>
</evidence>
<keyword evidence="4" id="KW-0813">Transport</keyword>
<comment type="function">
    <text evidence="1">Produces ATP from ADP in the presence of a proton gradient across the membrane. The gamma chain is believed to be important in regulating ATPase activity and the flow of protons through the CF(0) complex.</text>
</comment>
<dbReference type="Gene3D" id="3.40.1380.10">
    <property type="match status" value="1"/>
</dbReference>
<dbReference type="InterPro" id="IPR000131">
    <property type="entry name" value="ATP_synth_F1_gsu"/>
</dbReference>
<proteinExistence type="inferred from homology"/>
<keyword evidence="7" id="KW-0472">Membrane</keyword>
<dbReference type="GO" id="GO:0045259">
    <property type="term" value="C:proton-transporting ATP synthase complex"/>
    <property type="evidence" value="ECO:0007669"/>
    <property type="project" value="UniProtKB-KW"/>
</dbReference>
<evidence type="ECO:0000256" key="7">
    <source>
        <dbReference type="ARBA" id="ARBA00023136"/>
    </source>
</evidence>
<gene>
    <name evidence="10" type="ORF">JL2886_02171</name>
</gene>
<protein>
    <recommendedName>
        <fullName evidence="12">F0F1 ATP synthase subunit gamma</fullName>
    </recommendedName>
</protein>
<keyword evidence="5" id="KW-0375">Hydrogen ion transport</keyword>
<dbReference type="PANTHER" id="PTHR11693:SF22">
    <property type="entry name" value="ATP SYNTHASE SUBUNIT GAMMA, MITOCHONDRIAL"/>
    <property type="match status" value="1"/>
</dbReference>
<keyword evidence="8" id="KW-0139">CF(1)</keyword>
<comment type="subcellular location">
    <subcellularLocation>
        <location evidence="2">Membrane</location>
        <topology evidence="2">Peripheral membrane protein</topology>
    </subcellularLocation>
</comment>
<keyword evidence="9" id="KW-0066">ATP synthesis</keyword>
<sequence length="293" mass="32036">MQTLEALSARMHTTAEIHSIVRTMKSLSSVSIRQYERAAAAMLQYERTVDLGLQAVLRDQSLQPQVGSPAEVAPGSALIVIGSDRGLCGRFNDRIGGRAVARLLEESDCRLCVLGQRVAAHMEAEGHMPDALFALPGSAAGLTATVHAVAVEIDRWTEAGVGTVSLLFNRRAGASLAVPTEWPLLPVPRGDLDALARESWPSRSLPTYRMAPTKLFSWLIGQRIFVQIYRALAESLASEHAARLAAMRRAEGNISDHREELMDAYRQKRQEEITRELLDIISGFEAVDQGDPA</sequence>
<keyword evidence="11" id="KW-1185">Reference proteome</keyword>
<dbReference type="PRINTS" id="PR00126">
    <property type="entry name" value="ATPASEGAMMA"/>
</dbReference>
<dbReference type="AlphaFoldDB" id="A0A1B0ZSC2"/>
<dbReference type="Proteomes" id="UP000092565">
    <property type="component" value="Chromosome"/>
</dbReference>
<dbReference type="EMBL" id="CP015124">
    <property type="protein sequence ID" value="ANP37062.1"/>
    <property type="molecule type" value="Genomic_DNA"/>
</dbReference>
<reference evidence="10 11" key="1">
    <citation type="submission" date="2016-04" db="EMBL/GenBank/DDBJ databases">
        <authorList>
            <person name="Evans L.H."/>
            <person name="Alamgir A."/>
            <person name="Owens N."/>
            <person name="Weber N.D."/>
            <person name="Virtaneva K."/>
            <person name="Barbian K."/>
            <person name="Babar A."/>
            <person name="Rosenke K."/>
        </authorList>
    </citation>
    <scope>NUCLEOTIDE SEQUENCE [LARGE SCALE GENOMIC DNA]</scope>
    <source>
        <strain evidence="10 11">JL2886</strain>
    </source>
</reference>
<dbReference type="GO" id="GO:0046933">
    <property type="term" value="F:proton-transporting ATP synthase activity, rotational mechanism"/>
    <property type="evidence" value="ECO:0007669"/>
    <property type="project" value="InterPro"/>
</dbReference>
<dbReference type="CDD" id="cd12151">
    <property type="entry name" value="F1-ATPase_gamma"/>
    <property type="match status" value="1"/>
</dbReference>
<evidence type="ECO:0008006" key="12">
    <source>
        <dbReference type="Google" id="ProtNLM"/>
    </source>
</evidence>
<keyword evidence="6" id="KW-0406">Ion transport</keyword>
<evidence type="ECO:0000256" key="4">
    <source>
        <dbReference type="ARBA" id="ARBA00022448"/>
    </source>
</evidence>
<dbReference type="Pfam" id="PF00231">
    <property type="entry name" value="ATP-synt"/>
    <property type="match status" value="1"/>
</dbReference>
<evidence type="ECO:0000256" key="5">
    <source>
        <dbReference type="ARBA" id="ARBA00022781"/>
    </source>
</evidence>
<evidence type="ECO:0000256" key="6">
    <source>
        <dbReference type="ARBA" id="ARBA00023065"/>
    </source>
</evidence>
<dbReference type="RefSeq" id="WP_065271938.1">
    <property type="nucleotide sequence ID" value="NZ_CP015124.1"/>
</dbReference>